<comment type="caution">
    <text evidence="1">The sequence shown here is derived from an EMBL/GenBank/DDBJ whole genome shotgun (WGS) entry which is preliminary data.</text>
</comment>
<dbReference type="EMBL" id="BMDD01000004">
    <property type="protein sequence ID" value="GGH82588.1"/>
    <property type="molecule type" value="Genomic_DNA"/>
</dbReference>
<protein>
    <submittedName>
        <fullName evidence="1">Uncharacterized protein</fullName>
    </submittedName>
</protein>
<dbReference type="Proteomes" id="UP000605427">
    <property type="component" value="Unassembled WGS sequence"/>
</dbReference>
<proteinExistence type="predicted"/>
<keyword evidence="2" id="KW-1185">Reference proteome</keyword>
<dbReference type="RefSeq" id="WP_172245688.1">
    <property type="nucleotide sequence ID" value="NZ_BMDD01000004.1"/>
</dbReference>
<reference evidence="2" key="1">
    <citation type="journal article" date="2019" name="Int. J. Syst. Evol. Microbiol.">
        <title>The Global Catalogue of Microorganisms (GCM) 10K type strain sequencing project: providing services to taxonomists for standard genome sequencing and annotation.</title>
        <authorList>
            <consortium name="The Broad Institute Genomics Platform"/>
            <consortium name="The Broad Institute Genome Sequencing Center for Infectious Disease"/>
            <person name="Wu L."/>
            <person name="Ma J."/>
        </authorList>
    </citation>
    <scope>NUCLEOTIDE SEQUENCE [LARGE SCALE GENOMIC DNA]</scope>
    <source>
        <strain evidence="2">CCM 8702</strain>
    </source>
</reference>
<gene>
    <name evidence="1" type="ORF">GCM10007362_34130</name>
</gene>
<evidence type="ECO:0000313" key="2">
    <source>
        <dbReference type="Proteomes" id="UP000605427"/>
    </source>
</evidence>
<evidence type="ECO:0000313" key="1">
    <source>
        <dbReference type="EMBL" id="GGH82588.1"/>
    </source>
</evidence>
<name>A0ABQ2A1V1_9BACL</name>
<organism evidence="1 2">
    <name type="scientific">Saccharibacillus endophyticus</name>
    <dbReference type="NCBI Taxonomy" id="2060666"/>
    <lineage>
        <taxon>Bacteria</taxon>
        <taxon>Bacillati</taxon>
        <taxon>Bacillota</taxon>
        <taxon>Bacilli</taxon>
        <taxon>Bacillales</taxon>
        <taxon>Paenibacillaceae</taxon>
        <taxon>Saccharibacillus</taxon>
    </lineage>
</organism>
<accession>A0ABQ2A1V1</accession>
<sequence>MSIPISFDLEGFLKSGDTDKKKITLHLLMQGIEKAARVQEWELSVFEKVADEIRAAEYRNEWVWKKAKHRGTGELGSLRWTESYTVQLLNQKGQIVQEVES</sequence>